<dbReference type="Pfam" id="PF13962">
    <property type="entry name" value="PGG"/>
    <property type="match status" value="1"/>
</dbReference>
<dbReference type="InterPro" id="IPR026961">
    <property type="entry name" value="PGG_dom"/>
</dbReference>
<dbReference type="Pfam" id="PF12796">
    <property type="entry name" value="Ank_2"/>
    <property type="match status" value="1"/>
</dbReference>
<feature type="transmembrane region" description="Helical" evidence="9">
    <location>
        <begin position="416"/>
        <end position="439"/>
    </location>
</feature>
<dbReference type="PANTHER" id="PTHR24186">
    <property type="entry name" value="PROTEIN PHOSPHATASE 1 REGULATORY SUBUNIT"/>
    <property type="match status" value="1"/>
</dbReference>
<dbReference type="GO" id="GO:0005886">
    <property type="term" value="C:plasma membrane"/>
    <property type="evidence" value="ECO:0007669"/>
    <property type="project" value="TreeGrafter"/>
</dbReference>
<feature type="region of interest" description="Disordered" evidence="8">
    <location>
        <begin position="170"/>
        <end position="228"/>
    </location>
</feature>
<keyword evidence="5 7" id="KW-0040">ANK repeat</keyword>
<evidence type="ECO:0000259" key="10">
    <source>
        <dbReference type="Pfam" id="PF13962"/>
    </source>
</evidence>
<accession>A0AAD3NVV8</accession>
<evidence type="ECO:0000256" key="6">
    <source>
        <dbReference type="ARBA" id="ARBA00023136"/>
    </source>
</evidence>
<dbReference type="Gene3D" id="1.25.40.20">
    <property type="entry name" value="Ankyrin repeat-containing domain"/>
    <property type="match status" value="2"/>
</dbReference>
<evidence type="ECO:0000256" key="4">
    <source>
        <dbReference type="ARBA" id="ARBA00022989"/>
    </source>
</evidence>
<dbReference type="PANTHER" id="PTHR24186:SF46">
    <property type="entry name" value="PROTEIN ACCELERATED CELL DEATH 6-LIKE"/>
    <property type="match status" value="1"/>
</dbReference>
<evidence type="ECO:0000256" key="1">
    <source>
        <dbReference type="ARBA" id="ARBA00004141"/>
    </source>
</evidence>
<feature type="repeat" description="ANK" evidence="7">
    <location>
        <begin position="38"/>
        <end position="70"/>
    </location>
</feature>
<evidence type="ECO:0000256" key="7">
    <source>
        <dbReference type="PROSITE-ProRule" id="PRU00023"/>
    </source>
</evidence>
<proteinExistence type="predicted"/>
<comment type="caution">
    <text evidence="11">The sequence shown here is derived from an EMBL/GenBank/DDBJ whole genome shotgun (WGS) entry which is preliminary data.</text>
</comment>
<dbReference type="SMART" id="SM00248">
    <property type="entry name" value="ANK"/>
    <property type="match status" value="4"/>
</dbReference>
<feature type="transmembrane region" description="Helical" evidence="9">
    <location>
        <begin position="385"/>
        <end position="404"/>
    </location>
</feature>
<dbReference type="InterPro" id="IPR002110">
    <property type="entry name" value="Ankyrin_rpt"/>
</dbReference>
<keyword evidence="6 9" id="KW-0472">Membrane</keyword>
<gene>
    <name evidence="11" type="ORF">SUGI_1497310</name>
</gene>
<keyword evidence="12" id="KW-1185">Reference proteome</keyword>
<feature type="repeat" description="ANK" evidence="7">
    <location>
        <begin position="77"/>
        <end position="99"/>
    </location>
</feature>
<protein>
    <recommendedName>
        <fullName evidence="10">PGG domain-containing protein</fullName>
    </recommendedName>
</protein>
<evidence type="ECO:0000256" key="3">
    <source>
        <dbReference type="ARBA" id="ARBA00022737"/>
    </source>
</evidence>
<dbReference type="AlphaFoldDB" id="A0AAD3NVV8"/>
<evidence type="ECO:0000256" key="8">
    <source>
        <dbReference type="SAM" id="MobiDB-lite"/>
    </source>
</evidence>
<dbReference type="SUPFAM" id="SSF48403">
    <property type="entry name" value="Ankyrin repeat"/>
    <property type="match status" value="1"/>
</dbReference>
<organism evidence="11 12">
    <name type="scientific">Cryptomeria japonica</name>
    <name type="common">Japanese cedar</name>
    <name type="synonym">Cupressus japonica</name>
    <dbReference type="NCBI Taxonomy" id="3369"/>
    <lineage>
        <taxon>Eukaryota</taxon>
        <taxon>Viridiplantae</taxon>
        <taxon>Streptophyta</taxon>
        <taxon>Embryophyta</taxon>
        <taxon>Tracheophyta</taxon>
        <taxon>Spermatophyta</taxon>
        <taxon>Pinopsida</taxon>
        <taxon>Pinidae</taxon>
        <taxon>Conifers II</taxon>
        <taxon>Cupressales</taxon>
        <taxon>Cupressaceae</taxon>
        <taxon>Cryptomeria</taxon>
    </lineage>
</organism>
<evidence type="ECO:0000313" key="11">
    <source>
        <dbReference type="EMBL" id="GLJ59202.1"/>
    </source>
</evidence>
<feature type="transmembrane region" description="Helical" evidence="9">
    <location>
        <begin position="324"/>
        <end position="345"/>
    </location>
</feature>
<comment type="subcellular location">
    <subcellularLocation>
        <location evidence="1">Membrane</location>
        <topology evidence="1">Multi-pass membrane protein</topology>
    </subcellularLocation>
</comment>
<reference evidence="11" key="1">
    <citation type="submission" date="2022-12" db="EMBL/GenBank/DDBJ databases">
        <title>Chromosome-Level Genome Assembly of Japanese Cedar (Cryptomeriajaponica D. Don).</title>
        <authorList>
            <person name="Fujino T."/>
            <person name="Yamaguchi K."/>
            <person name="Yokoyama T."/>
            <person name="Hamanaka T."/>
            <person name="Harazono Y."/>
            <person name="Kamada H."/>
            <person name="Kobayashi W."/>
            <person name="Ujino-Ihara T."/>
            <person name="Uchiyama K."/>
            <person name="Matsumoto A."/>
            <person name="Izuno A."/>
            <person name="Tsumura Y."/>
            <person name="Toyoda A."/>
            <person name="Shigenobu S."/>
            <person name="Moriguchi Y."/>
            <person name="Ueno S."/>
            <person name="Kasahara M."/>
        </authorList>
    </citation>
    <scope>NUCLEOTIDE SEQUENCE</scope>
</reference>
<evidence type="ECO:0000256" key="2">
    <source>
        <dbReference type="ARBA" id="ARBA00022692"/>
    </source>
</evidence>
<keyword evidence="4 9" id="KW-1133">Transmembrane helix</keyword>
<feature type="domain" description="PGG" evidence="10">
    <location>
        <begin position="314"/>
        <end position="443"/>
    </location>
</feature>
<evidence type="ECO:0000313" key="12">
    <source>
        <dbReference type="Proteomes" id="UP001234787"/>
    </source>
</evidence>
<keyword evidence="3" id="KW-0677">Repeat</keyword>
<dbReference type="Proteomes" id="UP001234787">
    <property type="component" value="Unassembled WGS sequence"/>
</dbReference>
<dbReference type="EMBL" id="BSEH01000750">
    <property type="protein sequence ID" value="GLJ59202.1"/>
    <property type="molecule type" value="Genomic_DNA"/>
</dbReference>
<name>A0AAD3NVV8_CRYJA</name>
<feature type="repeat" description="ANK" evidence="7">
    <location>
        <begin position="225"/>
        <end position="247"/>
    </location>
</feature>
<feature type="transmembrane region" description="Helical" evidence="9">
    <location>
        <begin position="451"/>
        <end position="472"/>
    </location>
</feature>
<dbReference type="InterPro" id="IPR036770">
    <property type="entry name" value="Ankyrin_rpt-contain_sf"/>
</dbReference>
<evidence type="ECO:0000256" key="9">
    <source>
        <dbReference type="SAM" id="Phobius"/>
    </source>
</evidence>
<feature type="compositionally biased region" description="Polar residues" evidence="8">
    <location>
        <begin position="180"/>
        <end position="197"/>
    </location>
</feature>
<evidence type="ECO:0000256" key="5">
    <source>
        <dbReference type="ARBA" id="ARBA00023043"/>
    </source>
</evidence>
<sequence>MENISRFFEACERGKINEAKDLLGQLELSSLIEEKTQDGRTCLHVAVISGNRDLLQALAEKLRDSGLINKIKKTDEQGDTALHLAVREDAVDLVKILVELDDNLFDCANKEGQTPLKLAVSLGFKEGVEILVSHTTNALHYIVELNQVKLVEYLIRKKVLSELINQPFQPAPNPPGKENCATNASNNEGNCATNSHHVQPIDGGEHHPEGKTPSNTEDDQPIVRPGDTPLHIAARNKYGHMVDLLLKVDDVKKFARNSEGKTPCEIAREVTEYHESFRIIRKLGDFRSKTKRFMYCAPQVSHKKYMKARSMVNKAYEERRNAELVVAALLATMTCAAAFTVPGGFNSESPVKEDQGSQGSSIPSLNHVHDDQGSPLLISHVSFKLFIIFDCIAFFLSLFVCIMWEMSSELTTGDKMMFMTVNSLVVCFSFGFTAFGFMSGVHAMLARKVETFSWVVLGSLIAITMCGVLAFIRQSVHFEVKRARLHRLCGVSCFVDDIVEKVWSLAERCGLLKLVRCGDDVSRDIISGQVVCCMPTPQQAVGSHNSRSSPSCCFNHV</sequence>
<keyword evidence="2 9" id="KW-0812">Transmembrane</keyword>
<dbReference type="PROSITE" id="PS50297">
    <property type="entry name" value="ANK_REP_REGION"/>
    <property type="match status" value="3"/>
</dbReference>
<dbReference type="PROSITE" id="PS50088">
    <property type="entry name" value="ANK_REPEAT"/>
    <property type="match status" value="3"/>
</dbReference>
<dbReference type="Pfam" id="PF00023">
    <property type="entry name" value="Ank"/>
    <property type="match status" value="1"/>
</dbReference>